<proteinExistence type="predicted"/>
<accession>A0ABD2WF64</accession>
<name>A0ABD2WF64_9HYME</name>
<comment type="caution">
    <text evidence="1">The sequence shown here is derived from an EMBL/GenBank/DDBJ whole genome shotgun (WGS) entry which is preliminary data.</text>
</comment>
<dbReference type="EMBL" id="JBJJXI010000108">
    <property type="protein sequence ID" value="KAL3391577.1"/>
    <property type="molecule type" value="Genomic_DNA"/>
</dbReference>
<reference evidence="1 2" key="1">
    <citation type="journal article" date="2024" name="bioRxiv">
        <title>A reference genome for Trichogramma kaykai: A tiny desert-dwelling parasitoid wasp with competing sex-ratio distorters.</title>
        <authorList>
            <person name="Culotta J."/>
            <person name="Lindsey A.R."/>
        </authorList>
    </citation>
    <scope>NUCLEOTIDE SEQUENCE [LARGE SCALE GENOMIC DNA]</scope>
    <source>
        <strain evidence="1 2">KSX58</strain>
    </source>
</reference>
<dbReference type="AlphaFoldDB" id="A0ABD2WF64"/>
<sequence>MIKNPFKNITLNEYTTCAVSNICLIIPQHLCLCTKVSHHRRRASFCHLTLSVKFFQQSTRKLHLNTFVLTIVVHLRNPDKYLGRANFSFLRGQRVKMRTSTVAAASCRYAHAAEAFPAACCGLDV</sequence>
<protein>
    <submittedName>
        <fullName evidence="1">Uncharacterized protein</fullName>
    </submittedName>
</protein>
<organism evidence="1 2">
    <name type="scientific">Trichogramma kaykai</name>
    <dbReference type="NCBI Taxonomy" id="54128"/>
    <lineage>
        <taxon>Eukaryota</taxon>
        <taxon>Metazoa</taxon>
        <taxon>Ecdysozoa</taxon>
        <taxon>Arthropoda</taxon>
        <taxon>Hexapoda</taxon>
        <taxon>Insecta</taxon>
        <taxon>Pterygota</taxon>
        <taxon>Neoptera</taxon>
        <taxon>Endopterygota</taxon>
        <taxon>Hymenoptera</taxon>
        <taxon>Apocrita</taxon>
        <taxon>Proctotrupomorpha</taxon>
        <taxon>Chalcidoidea</taxon>
        <taxon>Trichogrammatidae</taxon>
        <taxon>Trichogramma</taxon>
    </lineage>
</organism>
<gene>
    <name evidence="1" type="ORF">TKK_013514</name>
</gene>
<evidence type="ECO:0000313" key="1">
    <source>
        <dbReference type="EMBL" id="KAL3391577.1"/>
    </source>
</evidence>
<evidence type="ECO:0000313" key="2">
    <source>
        <dbReference type="Proteomes" id="UP001627154"/>
    </source>
</evidence>
<dbReference type="Proteomes" id="UP001627154">
    <property type="component" value="Unassembled WGS sequence"/>
</dbReference>
<keyword evidence="2" id="KW-1185">Reference proteome</keyword>